<feature type="transmembrane region" description="Helical" evidence="5">
    <location>
        <begin position="20"/>
        <end position="37"/>
    </location>
</feature>
<dbReference type="PANTHER" id="PTHR37422:SF13">
    <property type="entry name" value="LIPOPOLYSACCHARIDE BIOSYNTHESIS PROTEIN PA4999-RELATED"/>
    <property type="match status" value="1"/>
</dbReference>
<comment type="subcellular location">
    <subcellularLocation>
        <location evidence="1">Membrane</location>
        <topology evidence="1">Multi-pass membrane protein</topology>
    </subcellularLocation>
</comment>
<feature type="transmembrane region" description="Helical" evidence="5">
    <location>
        <begin position="187"/>
        <end position="203"/>
    </location>
</feature>
<dbReference type="InterPro" id="IPR051533">
    <property type="entry name" value="WaaL-like"/>
</dbReference>
<accession>A0A1J9UYA2</accession>
<feature type="transmembrane region" description="Helical" evidence="5">
    <location>
        <begin position="337"/>
        <end position="358"/>
    </location>
</feature>
<gene>
    <name evidence="7" type="ORF">BAU28_24285</name>
</gene>
<comment type="caution">
    <text evidence="7">The sequence shown here is derived from an EMBL/GenBank/DDBJ whole genome shotgun (WGS) entry which is preliminary data.</text>
</comment>
<feature type="domain" description="O-antigen ligase-related" evidence="6">
    <location>
        <begin position="173"/>
        <end position="289"/>
    </location>
</feature>
<dbReference type="Proteomes" id="UP000182788">
    <property type="component" value="Unassembled WGS sequence"/>
</dbReference>
<keyword evidence="3 5" id="KW-1133">Transmembrane helix</keyword>
<evidence type="ECO:0000256" key="3">
    <source>
        <dbReference type="ARBA" id="ARBA00022989"/>
    </source>
</evidence>
<dbReference type="GO" id="GO:0016020">
    <property type="term" value="C:membrane"/>
    <property type="evidence" value="ECO:0007669"/>
    <property type="project" value="UniProtKB-SubCell"/>
</dbReference>
<dbReference type="RefSeq" id="WP_071717929.1">
    <property type="nucleotide sequence ID" value="NZ_CBCSHB010000003.1"/>
</dbReference>
<feature type="transmembrane region" description="Helical" evidence="5">
    <location>
        <begin position="210"/>
        <end position="230"/>
    </location>
</feature>
<evidence type="ECO:0000313" key="8">
    <source>
        <dbReference type="Proteomes" id="UP000182788"/>
    </source>
</evidence>
<dbReference type="AlphaFoldDB" id="A0A1J9UYA2"/>
<name>A0A1J9UYA2_9BACI</name>
<protein>
    <recommendedName>
        <fullName evidence="6">O-antigen ligase-related domain-containing protein</fullName>
    </recommendedName>
</protein>
<dbReference type="PANTHER" id="PTHR37422">
    <property type="entry name" value="TEICHURONIC ACID BIOSYNTHESIS PROTEIN TUAE"/>
    <property type="match status" value="1"/>
</dbReference>
<sequence>MSYLFTIFLLLSLMYPEVLSPQLIIIVCLIGVFVSLIKNNLLMIKSLAYIHVLWIIFFILLGLSYFHYHNDQFYAEVLLFICLAGSMYIGILTGINFKKNLLYVFVGWVSIIQFQLFTKNSIDQVLNERWTITTGWLNSNAVGAMLVFSIPLLFLCFFATKSKLIKILIVSEVFISILIVFLLSSRGALLSLSVILIFTFLISKNKLRKILIIVPFLVIITPIILSVDIVQQSVELTFKRINSSGLNGREVLWSEGIELIKNNPIYGIGARNGMAIDLHNPLLQIAMHYGVFMVVPFMALILSPLVLIKRKQFKELSIACIFATYIAILVQSSLEAILTPLIAGSVGWYFIGLIYGVLVKYRVDSDFHDIKISERRK</sequence>
<dbReference type="Pfam" id="PF04932">
    <property type="entry name" value="Wzy_C"/>
    <property type="match status" value="1"/>
</dbReference>
<feature type="transmembrane region" description="Helical" evidence="5">
    <location>
        <begin position="286"/>
        <end position="308"/>
    </location>
</feature>
<evidence type="ECO:0000256" key="4">
    <source>
        <dbReference type="ARBA" id="ARBA00023136"/>
    </source>
</evidence>
<evidence type="ECO:0000256" key="1">
    <source>
        <dbReference type="ARBA" id="ARBA00004141"/>
    </source>
</evidence>
<dbReference type="InterPro" id="IPR007016">
    <property type="entry name" value="O-antigen_ligase-rel_domated"/>
</dbReference>
<feature type="transmembrane region" description="Helical" evidence="5">
    <location>
        <begin position="73"/>
        <end position="93"/>
    </location>
</feature>
<evidence type="ECO:0000256" key="2">
    <source>
        <dbReference type="ARBA" id="ARBA00022692"/>
    </source>
</evidence>
<evidence type="ECO:0000259" key="6">
    <source>
        <dbReference type="Pfam" id="PF04932"/>
    </source>
</evidence>
<keyword evidence="2 5" id="KW-0812">Transmembrane</keyword>
<evidence type="ECO:0000313" key="7">
    <source>
        <dbReference type="EMBL" id="OJD81706.1"/>
    </source>
</evidence>
<feature type="transmembrane region" description="Helical" evidence="5">
    <location>
        <begin position="315"/>
        <end position="331"/>
    </location>
</feature>
<evidence type="ECO:0000256" key="5">
    <source>
        <dbReference type="SAM" id="Phobius"/>
    </source>
</evidence>
<feature type="transmembrane region" description="Helical" evidence="5">
    <location>
        <begin position="100"/>
        <end position="117"/>
    </location>
</feature>
<dbReference type="GeneID" id="87590803"/>
<feature type="transmembrane region" description="Helical" evidence="5">
    <location>
        <begin position="137"/>
        <end position="157"/>
    </location>
</feature>
<proteinExistence type="predicted"/>
<feature type="transmembrane region" description="Helical" evidence="5">
    <location>
        <begin position="164"/>
        <end position="181"/>
    </location>
</feature>
<keyword evidence="4 5" id="KW-0472">Membrane</keyword>
<feature type="transmembrane region" description="Helical" evidence="5">
    <location>
        <begin position="49"/>
        <end position="67"/>
    </location>
</feature>
<dbReference type="EMBL" id="MAOI01000031">
    <property type="protein sequence ID" value="OJD81706.1"/>
    <property type="molecule type" value="Genomic_DNA"/>
</dbReference>
<reference evidence="7 8" key="1">
    <citation type="submission" date="2016-06" db="EMBL/GenBank/DDBJ databases">
        <title>First insights into the genetic diversity and population structure of in the Bacillus cereus group bacteria from diverse marine environments.</title>
        <authorList>
            <person name="Liu Y."/>
            <person name="Lai Q."/>
            <person name="Shao Z."/>
        </authorList>
    </citation>
    <scope>NUCLEOTIDE SEQUENCE [LARGE SCALE GENOMIC DNA]</scope>
    <source>
        <strain evidence="7 8">NH24A2</strain>
    </source>
</reference>
<organism evidence="7 8">
    <name type="scientific">Bacillus paramycoides</name>
    <dbReference type="NCBI Taxonomy" id="2026194"/>
    <lineage>
        <taxon>Bacteria</taxon>
        <taxon>Bacillati</taxon>
        <taxon>Bacillota</taxon>
        <taxon>Bacilli</taxon>
        <taxon>Bacillales</taxon>
        <taxon>Bacillaceae</taxon>
        <taxon>Bacillus</taxon>
        <taxon>Bacillus cereus group</taxon>
    </lineage>
</organism>